<dbReference type="SUPFAM" id="SSF55073">
    <property type="entry name" value="Nucleotide cyclase"/>
    <property type="match status" value="1"/>
</dbReference>
<proteinExistence type="predicted"/>
<sequence length="207" mass="22892">MAVNIPKNGQIEAFAMIVDINSFTKIVSKSEGNSIAQYIRDILSGGIDAVEKYEGEVVGFMGDAFLAILPTAESVFLSCVSIAKDLDRLCEYLSDRDWKADYQYKGPSLKIGIEYGLIDTSTIYSEFLGEQVLLIGDAINYASRITLGGRGNRCLVGPKAIEQGLLQWSNHGPYVVKGKKGEQTYTYYQLELGDIWREGSGKETYWG</sequence>
<dbReference type="OrthoDB" id="341967at2"/>
<gene>
    <name evidence="2" type="ORF">SD10_01620</name>
</gene>
<dbReference type="Proteomes" id="UP000033054">
    <property type="component" value="Chromosome"/>
</dbReference>
<dbReference type="Gene3D" id="3.30.70.1230">
    <property type="entry name" value="Nucleotide cyclase"/>
    <property type="match status" value="1"/>
</dbReference>
<dbReference type="STRING" id="1379870.SD10_01620"/>
<keyword evidence="3" id="KW-1185">Reference proteome</keyword>
<reference evidence="2 3" key="1">
    <citation type="journal article" date="2014" name="Curr. Microbiol.">
        <title>Spirosoma radiotolerans sp. nov., a gamma-radiation-resistant bacterium isolated from gamma ray-irradiated soil.</title>
        <authorList>
            <person name="Lee J.J."/>
            <person name="Srinivasan S."/>
            <person name="Lim S."/>
            <person name="Joe M."/>
            <person name="Im S."/>
            <person name="Bae S.I."/>
            <person name="Park K.R."/>
            <person name="Han J.H."/>
            <person name="Park S.H."/>
            <person name="Joo B.M."/>
            <person name="Park S.J."/>
            <person name="Kim M.K."/>
        </authorList>
    </citation>
    <scope>NUCLEOTIDE SEQUENCE [LARGE SCALE GENOMIC DNA]</scope>
    <source>
        <strain evidence="2 3">DG5A</strain>
    </source>
</reference>
<dbReference type="InterPro" id="IPR001054">
    <property type="entry name" value="A/G_cyclase"/>
</dbReference>
<evidence type="ECO:0000313" key="3">
    <source>
        <dbReference type="Proteomes" id="UP000033054"/>
    </source>
</evidence>
<name>A0A0E3V515_9BACT</name>
<dbReference type="EMBL" id="CP010429">
    <property type="protein sequence ID" value="AKD53792.1"/>
    <property type="molecule type" value="Genomic_DNA"/>
</dbReference>
<accession>A0A0E3V515</accession>
<feature type="domain" description="Guanylate cyclase" evidence="1">
    <location>
        <begin position="14"/>
        <end position="146"/>
    </location>
</feature>
<dbReference type="GO" id="GO:0009190">
    <property type="term" value="P:cyclic nucleotide biosynthetic process"/>
    <property type="evidence" value="ECO:0007669"/>
    <property type="project" value="InterPro"/>
</dbReference>
<dbReference type="GO" id="GO:0004016">
    <property type="term" value="F:adenylate cyclase activity"/>
    <property type="evidence" value="ECO:0007669"/>
    <property type="project" value="UniProtKB-ARBA"/>
</dbReference>
<dbReference type="PATRIC" id="fig|1379870.5.peg.355"/>
<evidence type="ECO:0000259" key="1">
    <source>
        <dbReference type="PROSITE" id="PS50125"/>
    </source>
</evidence>
<dbReference type="GO" id="GO:0035556">
    <property type="term" value="P:intracellular signal transduction"/>
    <property type="evidence" value="ECO:0007669"/>
    <property type="project" value="InterPro"/>
</dbReference>
<dbReference type="HOGENOM" id="CLU_1325659_0_0_10"/>
<dbReference type="PROSITE" id="PS50125">
    <property type="entry name" value="GUANYLATE_CYCLASE_2"/>
    <property type="match status" value="1"/>
</dbReference>
<dbReference type="AlphaFoldDB" id="A0A0E3V515"/>
<dbReference type="RefSeq" id="WP_046375383.1">
    <property type="nucleotide sequence ID" value="NZ_CP010429.1"/>
</dbReference>
<dbReference type="InterPro" id="IPR029787">
    <property type="entry name" value="Nucleotide_cyclase"/>
</dbReference>
<dbReference type="KEGG" id="srd:SD10_01620"/>
<organism evidence="2 3">
    <name type="scientific">Spirosoma radiotolerans</name>
    <dbReference type="NCBI Taxonomy" id="1379870"/>
    <lineage>
        <taxon>Bacteria</taxon>
        <taxon>Pseudomonadati</taxon>
        <taxon>Bacteroidota</taxon>
        <taxon>Cytophagia</taxon>
        <taxon>Cytophagales</taxon>
        <taxon>Cytophagaceae</taxon>
        <taxon>Spirosoma</taxon>
    </lineage>
</organism>
<dbReference type="CDD" id="cd07302">
    <property type="entry name" value="CHD"/>
    <property type="match status" value="1"/>
</dbReference>
<protein>
    <recommendedName>
        <fullName evidence="1">Guanylate cyclase domain-containing protein</fullName>
    </recommendedName>
</protein>
<evidence type="ECO:0000313" key="2">
    <source>
        <dbReference type="EMBL" id="AKD53792.1"/>
    </source>
</evidence>
<dbReference type="Pfam" id="PF00211">
    <property type="entry name" value="Guanylate_cyc"/>
    <property type="match status" value="1"/>
</dbReference>